<dbReference type="RefSeq" id="WP_138209064.1">
    <property type="nucleotide sequence ID" value="NZ_CBCRUQ010000010.1"/>
</dbReference>
<proteinExistence type="predicted"/>
<dbReference type="InterPro" id="IPR032479">
    <property type="entry name" value="DUF5058"/>
</dbReference>
<feature type="transmembrane region" description="Helical" evidence="1">
    <location>
        <begin position="162"/>
        <end position="182"/>
    </location>
</feature>
<feature type="transmembrane region" description="Helical" evidence="1">
    <location>
        <begin position="220"/>
        <end position="236"/>
    </location>
</feature>
<keyword evidence="1" id="KW-1133">Transmembrane helix</keyword>
<feature type="transmembrane region" description="Helical" evidence="1">
    <location>
        <begin position="12"/>
        <end position="31"/>
    </location>
</feature>
<dbReference type="OrthoDB" id="86868at2"/>
<sequence>MENLSIATHPLMWIATGISILLIIFQSAIFVRKSLKVGREIGLTDHQMKSAMKSSMIASLGPSFAILVGMVSLLTKVGAPMAWMRLSLIGSVSHELMAAQFAESFTQKAMGAAATSEIIFANAVWVMALGAVAWPLFTGIFTHKIDKFRGVIAGGNKKTLEVISSAASLGAFSFLVADSLVTEEIIKFNDYSLACFLGGAIMGIIMIVNKKKKLGWLKEWGLSIAMFLSMIITAILV</sequence>
<keyword evidence="1" id="KW-0812">Transmembrane</keyword>
<feature type="transmembrane region" description="Helical" evidence="1">
    <location>
        <begin position="118"/>
        <end position="141"/>
    </location>
</feature>
<gene>
    <name evidence="2" type="ORF">NCTC503_00241</name>
</gene>
<evidence type="ECO:0000256" key="1">
    <source>
        <dbReference type="SAM" id="Phobius"/>
    </source>
</evidence>
<evidence type="ECO:0000313" key="2">
    <source>
        <dbReference type="EMBL" id="VTQ82789.1"/>
    </source>
</evidence>
<feature type="transmembrane region" description="Helical" evidence="1">
    <location>
        <begin position="188"/>
        <end position="208"/>
    </location>
</feature>
<dbReference type="KEGG" id="hhw:NCTC503_00241"/>
<protein>
    <recommendedName>
        <fullName evidence="4">DUF5058 domain-containing protein</fullName>
    </recommendedName>
</protein>
<name>A0A4U9QWJ6_HATHI</name>
<feature type="transmembrane region" description="Helical" evidence="1">
    <location>
        <begin position="56"/>
        <end position="75"/>
    </location>
</feature>
<keyword evidence="1" id="KW-0472">Membrane</keyword>
<organism evidence="2 3">
    <name type="scientific">Hathewaya histolytica</name>
    <name type="common">Clostridium histolyticum</name>
    <dbReference type="NCBI Taxonomy" id="1498"/>
    <lineage>
        <taxon>Bacteria</taxon>
        <taxon>Bacillati</taxon>
        <taxon>Bacillota</taxon>
        <taxon>Clostridia</taxon>
        <taxon>Eubacteriales</taxon>
        <taxon>Clostridiaceae</taxon>
        <taxon>Hathewaya</taxon>
    </lineage>
</organism>
<dbReference type="Pfam" id="PF16481">
    <property type="entry name" value="DUF5058"/>
    <property type="match status" value="1"/>
</dbReference>
<evidence type="ECO:0008006" key="4">
    <source>
        <dbReference type="Google" id="ProtNLM"/>
    </source>
</evidence>
<dbReference type="Proteomes" id="UP000308489">
    <property type="component" value="Chromosome 1"/>
</dbReference>
<dbReference type="EMBL" id="LR590481">
    <property type="protein sequence ID" value="VTQ82789.1"/>
    <property type="molecule type" value="Genomic_DNA"/>
</dbReference>
<accession>A0A4U9QWJ6</accession>
<dbReference type="AlphaFoldDB" id="A0A4U9QWJ6"/>
<reference evidence="2 3" key="1">
    <citation type="submission" date="2019-05" db="EMBL/GenBank/DDBJ databases">
        <authorList>
            <consortium name="Pathogen Informatics"/>
        </authorList>
    </citation>
    <scope>NUCLEOTIDE SEQUENCE [LARGE SCALE GENOMIC DNA]</scope>
    <source>
        <strain evidence="2 3">NCTC503</strain>
    </source>
</reference>
<keyword evidence="3" id="KW-1185">Reference proteome</keyword>
<evidence type="ECO:0000313" key="3">
    <source>
        <dbReference type="Proteomes" id="UP000308489"/>
    </source>
</evidence>